<dbReference type="Gene3D" id="3.40.630.30">
    <property type="match status" value="1"/>
</dbReference>
<evidence type="ECO:0000256" key="10">
    <source>
        <dbReference type="ARBA" id="ARBA00047821"/>
    </source>
</evidence>
<dbReference type="Proteomes" id="UP000001542">
    <property type="component" value="Unassembled WGS sequence"/>
</dbReference>
<dbReference type="KEGG" id="tva:4755365"/>
<dbReference type="EMBL" id="DS113709">
    <property type="protein sequence ID" value="EAX97577.1"/>
    <property type="molecule type" value="Genomic_DNA"/>
</dbReference>
<dbReference type="OMA" id="KYDRNGX"/>
<dbReference type="InterPro" id="IPR000182">
    <property type="entry name" value="GNAT_dom"/>
</dbReference>
<dbReference type="PANTHER" id="PTHR20531:SF1">
    <property type="entry name" value="N-ALPHA-ACETYLTRANSFERASE 40"/>
    <property type="match status" value="1"/>
</dbReference>
<dbReference type="RefSeq" id="XP_001310507.1">
    <property type="nucleotide sequence ID" value="XM_001310506.1"/>
</dbReference>
<dbReference type="SMR" id="A2FBX8"/>
<dbReference type="GO" id="GO:1990189">
    <property type="term" value="F:protein N-terminal-serine acetyltransferase activity"/>
    <property type="evidence" value="ECO:0000318"/>
    <property type="project" value="GO_Central"/>
</dbReference>
<keyword evidence="15" id="KW-1185">Reference proteome</keyword>
<keyword evidence="8" id="KW-0539">Nucleus</keyword>
<keyword evidence="6" id="KW-0963">Cytoplasm</keyword>
<dbReference type="VEuPathDB" id="TrichDB:TVAGG3_0488670"/>
<dbReference type="GO" id="GO:0005737">
    <property type="term" value="C:cytoplasm"/>
    <property type="evidence" value="ECO:0007669"/>
    <property type="project" value="UniProtKB-SubCell"/>
</dbReference>
<feature type="region of interest" description="Disordered" evidence="12">
    <location>
        <begin position="1"/>
        <end position="21"/>
    </location>
</feature>
<protein>
    <recommendedName>
        <fullName evidence="5">N-alpha-acetyltransferase 40</fullName>
        <ecNumber evidence="4">2.3.1.257</ecNumber>
    </recommendedName>
</protein>
<dbReference type="GO" id="GO:0005634">
    <property type="term" value="C:nucleus"/>
    <property type="evidence" value="ECO:0000318"/>
    <property type="project" value="GO_Central"/>
</dbReference>
<comment type="similarity">
    <text evidence="3">Belongs to the acetyltransferase family. NAA40 subfamily.</text>
</comment>
<dbReference type="PROSITE" id="PS51186">
    <property type="entry name" value="GNAT"/>
    <property type="match status" value="1"/>
</dbReference>
<dbReference type="FunCoup" id="A2FBX8">
    <property type="interactions" value="642"/>
</dbReference>
<keyword evidence="9" id="KW-0012">Acyltransferase</keyword>
<dbReference type="EC" id="2.3.1.257" evidence="4"/>
<evidence type="ECO:0000256" key="5">
    <source>
        <dbReference type="ARBA" id="ARBA00015043"/>
    </source>
</evidence>
<dbReference type="AlphaFoldDB" id="A2FBX8"/>
<proteinExistence type="inferred from homology"/>
<dbReference type="VEuPathDB" id="TrichDB:TVAG_064180"/>
<dbReference type="SUPFAM" id="SSF55729">
    <property type="entry name" value="Acyl-CoA N-acyltransferases (Nat)"/>
    <property type="match status" value="1"/>
</dbReference>
<evidence type="ECO:0000256" key="9">
    <source>
        <dbReference type="ARBA" id="ARBA00023315"/>
    </source>
</evidence>
<evidence type="ECO:0000313" key="15">
    <source>
        <dbReference type="Proteomes" id="UP000001542"/>
    </source>
</evidence>
<reference evidence="14" key="1">
    <citation type="submission" date="2006-10" db="EMBL/GenBank/DDBJ databases">
        <authorList>
            <person name="Amadeo P."/>
            <person name="Zhao Q."/>
            <person name="Wortman J."/>
            <person name="Fraser-Liggett C."/>
            <person name="Carlton J."/>
        </authorList>
    </citation>
    <scope>NUCLEOTIDE SEQUENCE</scope>
    <source>
        <strain evidence="14">G3</strain>
    </source>
</reference>
<dbReference type="Pfam" id="PF00583">
    <property type="entry name" value="Acetyltransf_1"/>
    <property type="match status" value="1"/>
</dbReference>
<dbReference type="InterPro" id="IPR016181">
    <property type="entry name" value="Acyl_CoA_acyltransferase"/>
</dbReference>
<evidence type="ECO:0000256" key="11">
    <source>
        <dbReference type="ARBA" id="ARBA00049524"/>
    </source>
</evidence>
<comment type="catalytic activity">
    <reaction evidence="10">
        <text>N-terminal L-seryl-[histone H2A] + acetyl-CoA = N-terminal N(alpha)-acetyl-L-seryl-[histone H2A] + CoA + H(+)</text>
        <dbReference type="Rhea" id="RHEA:50600"/>
        <dbReference type="Rhea" id="RHEA-COMP:12742"/>
        <dbReference type="Rhea" id="RHEA-COMP:12744"/>
        <dbReference type="ChEBI" id="CHEBI:15378"/>
        <dbReference type="ChEBI" id="CHEBI:57287"/>
        <dbReference type="ChEBI" id="CHEBI:57288"/>
        <dbReference type="ChEBI" id="CHEBI:64738"/>
        <dbReference type="ChEBI" id="CHEBI:83690"/>
        <dbReference type="EC" id="2.3.1.257"/>
    </reaction>
</comment>
<dbReference type="InterPro" id="IPR039949">
    <property type="entry name" value="NAA40"/>
</dbReference>
<dbReference type="OrthoDB" id="424551at2759"/>
<reference evidence="14" key="2">
    <citation type="journal article" date="2007" name="Science">
        <title>Draft genome sequence of the sexually transmitted pathogen Trichomonas vaginalis.</title>
        <authorList>
            <person name="Carlton J.M."/>
            <person name="Hirt R.P."/>
            <person name="Silva J.C."/>
            <person name="Delcher A.L."/>
            <person name="Schatz M."/>
            <person name="Zhao Q."/>
            <person name="Wortman J.R."/>
            <person name="Bidwell S.L."/>
            <person name="Alsmark U.C.M."/>
            <person name="Besteiro S."/>
            <person name="Sicheritz-Ponten T."/>
            <person name="Noel C.J."/>
            <person name="Dacks J.B."/>
            <person name="Foster P.G."/>
            <person name="Simillion C."/>
            <person name="Van de Peer Y."/>
            <person name="Miranda-Saavedra D."/>
            <person name="Barton G.J."/>
            <person name="Westrop G.D."/>
            <person name="Mueller S."/>
            <person name="Dessi D."/>
            <person name="Fiori P.L."/>
            <person name="Ren Q."/>
            <person name="Paulsen I."/>
            <person name="Zhang H."/>
            <person name="Bastida-Corcuera F.D."/>
            <person name="Simoes-Barbosa A."/>
            <person name="Brown M.T."/>
            <person name="Hayes R.D."/>
            <person name="Mukherjee M."/>
            <person name="Okumura C.Y."/>
            <person name="Schneider R."/>
            <person name="Smith A.J."/>
            <person name="Vanacova S."/>
            <person name="Villalvazo M."/>
            <person name="Haas B.J."/>
            <person name="Pertea M."/>
            <person name="Feldblyum T.V."/>
            <person name="Utterback T.R."/>
            <person name="Shu C.L."/>
            <person name="Osoegawa K."/>
            <person name="de Jong P.J."/>
            <person name="Hrdy I."/>
            <person name="Horvathova L."/>
            <person name="Zubacova Z."/>
            <person name="Dolezal P."/>
            <person name="Malik S.B."/>
            <person name="Logsdon J.M. Jr."/>
            <person name="Henze K."/>
            <person name="Gupta A."/>
            <person name="Wang C.C."/>
            <person name="Dunne R.L."/>
            <person name="Upcroft J.A."/>
            <person name="Upcroft P."/>
            <person name="White O."/>
            <person name="Salzberg S.L."/>
            <person name="Tang P."/>
            <person name="Chiu C.-H."/>
            <person name="Lee Y.-S."/>
            <person name="Embley T.M."/>
            <person name="Coombs G.H."/>
            <person name="Mottram J.C."/>
            <person name="Tachezy J."/>
            <person name="Fraser-Liggett C.M."/>
            <person name="Johnson P.J."/>
        </authorList>
    </citation>
    <scope>NUCLEOTIDE SEQUENCE [LARGE SCALE GENOMIC DNA]</scope>
    <source>
        <strain evidence="14">G3</strain>
    </source>
</reference>
<name>A2FBX8_TRIV3</name>
<keyword evidence="7" id="KW-0808">Transferase</keyword>
<evidence type="ECO:0000313" key="14">
    <source>
        <dbReference type="EMBL" id="EAX97577.1"/>
    </source>
</evidence>
<sequence>MSAPQQPQLSKKEQKRLADKARTEAFNKMRRSVLDAEESNDLLELIPMMRTFKRNGLDVTATYYTKLDQDLLKWALDLTDRNMHQIYEDSWGWNETKKLNELKDKAARFIVLRQGDELCGFVHLRFEFEDNISHTYVSELQIEPKFQRHGLGKFLLQCAELITMKMGIICVMLTVLKNNNNAYNFYKKNNYKFHPDSPSVADPENAIDYYHEILVKDICKRPAI</sequence>
<accession>A2FBX8</accession>
<feature type="compositionally biased region" description="Basic and acidic residues" evidence="12">
    <location>
        <begin position="10"/>
        <end position="21"/>
    </location>
</feature>
<evidence type="ECO:0000256" key="12">
    <source>
        <dbReference type="SAM" id="MobiDB-lite"/>
    </source>
</evidence>
<dbReference type="eggNOG" id="KOG2488">
    <property type="taxonomic scope" value="Eukaryota"/>
</dbReference>
<dbReference type="GO" id="GO:0043998">
    <property type="term" value="F:histone H2A acetyltransferase activity"/>
    <property type="evidence" value="ECO:0000318"/>
    <property type="project" value="GO_Central"/>
</dbReference>
<comment type="subcellular location">
    <subcellularLocation>
        <location evidence="2">Cytoplasm</location>
    </subcellularLocation>
    <subcellularLocation>
        <location evidence="1">Nucleus</location>
    </subcellularLocation>
</comment>
<evidence type="ECO:0000256" key="4">
    <source>
        <dbReference type="ARBA" id="ARBA00012950"/>
    </source>
</evidence>
<dbReference type="STRING" id="5722.A2FBX8"/>
<dbReference type="InParanoid" id="A2FBX8"/>
<dbReference type="PANTHER" id="PTHR20531">
    <property type="entry name" value="N-ALPHA-ACETYLTRANSFERASE 40"/>
    <property type="match status" value="1"/>
</dbReference>
<comment type="catalytic activity">
    <reaction evidence="11">
        <text>N-terminal L-seryl-[histone H4] + acetyl-CoA = N-terminal N(alpha)-acetyl-L-seryl-[histone H4] + CoA + H(+)</text>
        <dbReference type="Rhea" id="RHEA:50596"/>
        <dbReference type="Rhea" id="RHEA-COMP:12740"/>
        <dbReference type="Rhea" id="RHEA-COMP:12743"/>
        <dbReference type="ChEBI" id="CHEBI:15378"/>
        <dbReference type="ChEBI" id="CHEBI:57287"/>
        <dbReference type="ChEBI" id="CHEBI:57288"/>
        <dbReference type="ChEBI" id="CHEBI:64738"/>
        <dbReference type="ChEBI" id="CHEBI:83690"/>
        <dbReference type="EC" id="2.3.1.257"/>
    </reaction>
</comment>
<evidence type="ECO:0000256" key="2">
    <source>
        <dbReference type="ARBA" id="ARBA00004496"/>
    </source>
</evidence>
<evidence type="ECO:0000259" key="13">
    <source>
        <dbReference type="PROSITE" id="PS51186"/>
    </source>
</evidence>
<evidence type="ECO:0000256" key="3">
    <source>
        <dbReference type="ARBA" id="ARBA00008870"/>
    </source>
</evidence>
<organism evidence="14 15">
    <name type="scientific">Trichomonas vaginalis (strain ATCC PRA-98 / G3)</name>
    <dbReference type="NCBI Taxonomy" id="412133"/>
    <lineage>
        <taxon>Eukaryota</taxon>
        <taxon>Metamonada</taxon>
        <taxon>Parabasalia</taxon>
        <taxon>Trichomonadida</taxon>
        <taxon>Trichomonadidae</taxon>
        <taxon>Trichomonas</taxon>
    </lineage>
</organism>
<dbReference type="GO" id="GO:0010485">
    <property type="term" value="F:histone H4 acetyltransferase activity"/>
    <property type="evidence" value="ECO:0000318"/>
    <property type="project" value="GO_Central"/>
</dbReference>
<gene>
    <name evidence="14" type="ORF">TVAG_064180</name>
</gene>
<evidence type="ECO:0000256" key="1">
    <source>
        <dbReference type="ARBA" id="ARBA00004123"/>
    </source>
</evidence>
<evidence type="ECO:0000256" key="8">
    <source>
        <dbReference type="ARBA" id="ARBA00023242"/>
    </source>
</evidence>
<evidence type="ECO:0000256" key="6">
    <source>
        <dbReference type="ARBA" id="ARBA00022490"/>
    </source>
</evidence>
<evidence type="ECO:0000256" key="7">
    <source>
        <dbReference type="ARBA" id="ARBA00022679"/>
    </source>
</evidence>
<dbReference type="CDD" id="cd04301">
    <property type="entry name" value="NAT_SF"/>
    <property type="match status" value="1"/>
</dbReference>
<feature type="domain" description="N-acetyltransferase" evidence="13">
    <location>
        <begin position="69"/>
        <end position="216"/>
    </location>
</feature>